<comment type="caution">
    <text evidence="6">The sequence shown here is derived from an EMBL/GenBank/DDBJ whole genome shotgun (WGS) entry which is preliminary data.</text>
</comment>
<dbReference type="Pfam" id="PF07654">
    <property type="entry name" value="C1-set"/>
    <property type="match status" value="1"/>
</dbReference>
<keyword evidence="4" id="KW-0812">Transmembrane</keyword>
<evidence type="ECO:0000259" key="5">
    <source>
        <dbReference type="PROSITE" id="PS50835"/>
    </source>
</evidence>
<dbReference type="InterPro" id="IPR050208">
    <property type="entry name" value="MHC_class-I_related"/>
</dbReference>
<dbReference type="InterPro" id="IPR011162">
    <property type="entry name" value="MHC_I/II-like_Ag-recog"/>
</dbReference>
<keyword evidence="4" id="KW-0472">Membrane</keyword>
<dbReference type="Pfam" id="PF00129">
    <property type="entry name" value="MHC_I"/>
    <property type="match status" value="1"/>
</dbReference>
<dbReference type="Gene3D" id="3.30.500.10">
    <property type="entry name" value="MHC class I-like antigen recognition-like"/>
    <property type="match status" value="1"/>
</dbReference>
<proteinExistence type="inferred from homology"/>
<evidence type="ECO:0000256" key="3">
    <source>
        <dbReference type="RuleBase" id="RU004439"/>
    </source>
</evidence>
<reference evidence="6" key="1">
    <citation type="submission" date="2020-10" db="EMBL/GenBank/DDBJ databases">
        <title>Chromosome-scale genome assembly of the Allis shad, Alosa alosa.</title>
        <authorList>
            <person name="Margot Z."/>
            <person name="Christophe K."/>
            <person name="Cabau C."/>
            <person name="Louis A."/>
            <person name="Berthelot C."/>
            <person name="Parey E."/>
            <person name="Roest Crollius H."/>
            <person name="Montfort J."/>
            <person name="Robinson-Rechavi M."/>
            <person name="Bucao C."/>
            <person name="Bouchez O."/>
            <person name="Gislard M."/>
            <person name="Lluch J."/>
            <person name="Milhes M."/>
            <person name="Lampietro C."/>
            <person name="Lopez Roques C."/>
            <person name="Donnadieu C."/>
            <person name="Braasch I."/>
            <person name="Desvignes T."/>
            <person name="Postlethwait J."/>
            <person name="Bobe J."/>
            <person name="Guiguen Y."/>
        </authorList>
    </citation>
    <scope>NUCLEOTIDE SEQUENCE</scope>
    <source>
        <strain evidence="6">M-15738</strain>
        <tissue evidence="6">Blood</tissue>
    </source>
</reference>
<evidence type="ECO:0000313" key="6">
    <source>
        <dbReference type="EMBL" id="KAG5264896.1"/>
    </source>
</evidence>
<dbReference type="FunFam" id="3.30.500.10:FF:000001">
    <property type="entry name" value="H-2 class I histocompatibility antigen, alpha chain"/>
    <property type="match status" value="1"/>
</dbReference>
<dbReference type="GO" id="GO:0005615">
    <property type="term" value="C:extracellular space"/>
    <property type="evidence" value="ECO:0007669"/>
    <property type="project" value="TreeGrafter"/>
</dbReference>
<dbReference type="PROSITE" id="PS50835">
    <property type="entry name" value="IG_LIKE"/>
    <property type="match status" value="1"/>
</dbReference>
<dbReference type="InterPro" id="IPR011161">
    <property type="entry name" value="MHC_I-like_Ag-recog"/>
</dbReference>
<dbReference type="GO" id="GO:0006955">
    <property type="term" value="P:immune response"/>
    <property type="evidence" value="ECO:0007669"/>
    <property type="project" value="TreeGrafter"/>
</dbReference>
<name>A0AAV6FWZ4_9TELE</name>
<dbReference type="InterPro" id="IPR036179">
    <property type="entry name" value="Ig-like_dom_sf"/>
</dbReference>
<dbReference type="InterPro" id="IPR001039">
    <property type="entry name" value="MHC_I_a_a1/a2"/>
</dbReference>
<dbReference type="InterPro" id="IPR007110">
    <property type="entry name" value="Ig-like_dom"/>
</dbReference>
<dbReference type="EMBL" id="JADWDJ010000020">
    <property type="protein sequence ID" value="KAG5264896.1"/>
    <property type="molecule type" value="Genomic_DNA"/>
</dbReference>
<dbReference type="PROSITE" id="PS00290">
    <property type="entry name" value="IG_MHC"/>
    <property type="match status" value="1"/>
</dbReference>
<dbReference type="InterPro" id="IPR013783">
    <property type="entry name" value="Ig-like_fold"/>
</dbReference>
<dbReference type="SUPFAM" id="SSF54452">
    <property type="entry name" value="MHC antigen-recognition domain"/>
    <property type="match status" value="1"/>
</dbReference>
<gene>
    <name evidence="6" type="ORF">AALO_G00259220</name>
</gene>
<dbReference type="PANTHER" id="PTHR16675:SF237">
    <property type="entry name" value="MHC CLASS I ANTIGEN TRANSCRIPT VARIANT 1-RELATED"/>
    <property type="match status" value="1"/>
</dbReference>
<dbReference type="AlphaFoldDB" id="A0AAV6FWZ4"/>
<dbReference type="InterPro" id="IPR037055">
    <property type="entry name" value="MHC_I-like_Ag-recog_sf"/>
</dbReference>
<dbReference type="PRINTS" id="PR01638">
    <property type="entry name" value="MHCCLASSI"/>
</dbReference>
<dbReference type="PANTHER" id="PTHR16675">
    <property type="entry name" value="MHC CLASS I-RELATED"/>
    <property type="match status" value="1"/>
</dbReference>
<dbReference type="Gene3D" id="2.60.40.10">
    <property type="entry name" value="Immunoglobulins"/>
    <property type="match status" value="1"/>
</dbReference>
<accession>A0AAV6FWZ4</accession>
<keyword evidence="4" id="KW-1133">Transmembrane helix</keyword>
<organism evidence="6 7">
    <name type="scientific">Alosa alosa</name>
    <name type="common">allis shad</name>
    <dbReference type="NCBI Taxonomy" id="278164"/>
    <lineage>
        <taxon>Eukaryota</taxon>
        <taxon>Metazoa</taxon>
        <taxon>Chordata</taxon>
        <taxon>Craniata</taxon>
        <taxon>Vertebrata</taxon>
        <taxon>Euteleostomi</taxon>
        <taxon>Actinopterygii</taxon>
        <taxon>Neopterygii</taxon>
        <taxon>Teleostei</taxon>
        <taxon>Clupei</taxon>
        <taxon>Clupeiformes</taxon>
        <taxon>Clupeoidei</taxon>
        <taxon>Clupeidae</taxon>
        <taxon>Alosa</taxon>
    </lineage>
</organism>
<evidence type="ECO:0000256" key="4">
    <source>
        <dbReference type="SAM" id="Phobius"/>
    </source>
</evidence>
<dbReference type="GO" id="GO:0009897">
    <property type="term" value="C:external side of plasma membrane"/>
    <property type="evidence" value="ECO:0007669"/>
    <property type="project" value="TreeGrafter"/>
</dbReference>
<keyword evidence="2" id="KW-0393">Immunoglobulin domain</keyword>
<evidence type="ECO:0000313" key="7">
    <source>
        <dbReference type="Proteomes" id="UP000823561"/>
    </source>
</evidence>
<dbReference type="InterPro" id="IPR003597">
    <property type="entry name" value="Ig_C1-set"/>
</dbReference>
<protein>
    <recommendedName>
        <fullName evidence="5">Ig-like domain-containing protein</fullName>
    </recommendedName>
</protein>
<keyword evidence="7" id="KW-1185">Reference proteome</keyword>
<dbReference type="SMART" id="SM00407">
    <property type="entry name" value="IGc1"/>
    <property type="match status" value="1"/>
</dbReference>
<dbReference type="Proteomes" id="UP000823561">
    <property type="component" value="Chromosome 20"/>
</dbReference>
<evidence type="ECO:0000256" key="1">
    <source>
        <dbReference type="ARBA" id="ARBA00023180"/>
    </source>
</evidence>
<evidence type="ECO:0000256" key="2">
    <source>
        <dbReference type="ARBA" id="ARBA00023319"/>
    </source>
</evidence>
<dbReference type="InterPro" id="IPR003006">
    <property type="entry name" value="Ig/MHC_CS"/>
</dbReference>
<keyword evidence="1" id="KW-0325">Glycoprotein</keyword>
<sequence>MVDGNQFCHYDSVSKQAVPKQDWIKKHEGPKYWERETGIFMGSQQTYKANIDIIKERFNQTGGVHTVQRMYGCQWDDESGATDGFSQDGYDGEDFISMDLKNLRWIATTPQSVITKQKWDNDRAFKESRKNYLSQICIEWLKKYLQYGSSTLERKVHPEVTLIQKDSAVVCHATGFYPEGVMITLKRDGEEMLDDVDVGETLPNEDGTFQKRAVLTVSPEMKKGQYTCEVAHKSGPPTFKTLIVEDGNNILGIIIGCVVAAAVVIGVM</sequence>
<feature type="transmembrane region" description="Helical" evidence="4">
    <location>
        <begin position="250"/>
        <end position="267"/>
    </location>
</feature>
<feature type="domain" description="Ig-like" evidence="5">
    <location>
        <begin position="169"/>
        <end position="243"/>
    </location>
</feature>
<dbReference type="SUPFAM" id="SSF48726">
    <property type="entry name" value="Immunoglobulin"/>
    <property type="match status" value="1"/>
</dbReference>
<comment type="similarity">
    <text evidence="3">Belongs to the MHC class I family.</text>
</comment>